<reference evidence="1 2" key="1">
    <citation type="journal article" date="2020" name="Phytopathology">
        <title>Genome Sequence Resources of Colletotrichum truncatum, C. plurivorum, C. musicola, and C. sojae: Four Species Pathogenic to Soybean (Glycine max).</title>
        <authorList>
            <person name="Rogerio F."/>
            <person name="Boufleur T.R."/>
            <person name="Ciampi-Guillardi M."/>
            <person name="Sukno S.A."/>
            <person name="Thon M.R."/>
            <person name="Massola Junior N.S."/>
            <person name="Baroncelli R."/>
        </authorList>
    </citation>
    <scope>NUCLEOTIDE SEQUENCE [LARGE SCALE GENOMIC DNA]</scope>
    <source>
        <strain evidence="1 2">CMES1059</strain>
    </source>
</reference>
<gene>
    <name evidence="1" type="ORF">CTRU02_200045</name>
</gene>
<dbReference type="EMBL" id="VUJX02000001">
    <property type="protein sequence ID" value="KAL0942159.1"/>
    <property type="molecule type" value="Genomic_DNA"/>
</dbReference>
<accession>A0ACC3ZDL4</accession>
<evidence type="ECO:0000313" key="2">
    <source>
        <dbReference type="Proteomes" id="UP000805649"/>
    </source>
</evidence>
<organism evidence="1 2">
    <name type="scientific">Colletotrichum truncatum</name>
    <name type="common">Anthracnose fungus</name>
    <name type="synonym">Colletotrichum capsici</name>
    <dbReference type="NCBI Taxonomy" id="5467"/>
    <lineage>
        <taxon>Eukaryota</taxon>
        <taxon>Fungi</taxon>
        <taxon>Dikarya</taxon>
        <taxon>Ascomycota</taxon>
        <taxon>Pezizomycotina</taxon>
        <taxon>Sordariomycetes</taxon>
        <taxon>Hypocreomycetidae</taxon>
        <taxon>Glomerellales</taxon>
        <taxon>Glomerellaceae</taxon>
        <taxon>Colletotrichum</taxon>
        <taxon>Colletotrichum truncatum species complex</taxon>
    </lineage>
</organism>
<evidence type="ECO:0000313" key="1">
    <source>
        <dbReference type="EMBL" id="KAL0942159.1"/>
    </source>
</evidence>
<name>A0ACC3ZDL4_COLTU</name>
<keyword evidence="2" id="KW-1185">Reference proteome</keyword>
<proteinExistence type="predicted"/>
<sequence length="85" mass="9275">MYLIMGRAMGVIAPTLHSISVTMPAINSIVVRDAVHQLAKRNWASQEAGVIVVFCIVFLVACGLIGLWISRLISRRKAKRAASQV</sequence>
<protein>
    <submittedName>
        <fullName evidence="1">Uncharacterized protein</fullName>
    </submittedName>
</protein>
<dbReference type="Proteomes" id="UP000805649">
    <property type="component" value="Unassembled WGS sequence"/>
</dbReference>
<comment type="caution">
    <text evidence="1">The sequence shown here is derived from an EMBL/GenBank/DDBJ whole genome shotgun (WGS) entry which is preliminary data.</text>
</comment>